<reference evidence="3 4" key="1">
    <citation type="journal article" date="2023" name="BMC Biotechnol.">
        <title>Vitis rotundifolia cv Carlos genome sequencing.</title>
        <authorList>
            <person name="Huff M."/>
            <person name="Hulse-Kemp A."/>
            <person name="Scheffler B."/>
            <person name="Youngblood R."/>
            <person name="Simpson S."/>
            <person name="Babiker E."/>
            <person name="Staton M."/>
        </authorList>
    </citation>
    <scope>NUCLEOTIDE SEQUENCE [LARGE SCALE GENOMIC DNA]</scope>
    <source>
        <tissue evidence="3">Leaf</tissue>
    </source>
</reference>
<dbReference type="SUPFAM" id="SSF53098">
    <property type="entry name" value="Ribonuclease H-like"/>
    <property type="match status" value="1"/>
</dbReference>
<protein>
    <recommendedName>
        <fullName evidence="2">Integrase catalytic domain-containing protein</fullName>
    </recommendedName>
</protein>
<dbReference type="Pfam" id="PF22936">
    <property type="entry name" value="Pol_BBD"/>
    <property type="match status" value="1"/>
</dbReference>
<dbReference type="PANTHER" id="PTHR42648:SF22">
    <property type="entry name" value="REVERSE TRANSCRIPTASE TY1_COPIA-TYPE DOMAIN-CONTAINING PROTEIN"/>
    <property type="match status" value="1"/>
</dbReference>
<gene>
    <name evidence="3" type="ORF">PVL29_026285</name>
</gene>
<evidence type="ECO:0000313" key="4">
    <source>
        <dbReference type="Proteomes" id="UP001168098"/>
    </source>
</evidence>
<dbReference type="InterPro" id="IPR054722">
    <property type="entry name" value="PolX-like_BBD"/>
</dbReference>
<dbReference type="AlphaFoldDB" id="A0AA39D6I9"/>
<evidence type="ECO:0000259" key="2">
    <source>
        <dbReference type="PROSITE" id="PS50994"/>
    </source>
</evidence>
<dbReference type="InterPro" id="IPR039537">
    <property type="entry name" value="Retrotran_Ty1/copia-like"/>
</dbReference>
<proteinExistence type="predicted"/>
<accession>A0AA39D6I9</accession>
<comment type="caution">
    <text evidence="3">The sequence shown here is derived from an EMBL/GenBank/DDBJ whole genome shotgun (WGS) entry which is preliminary data.</text>
</comment>
<dbReference type="GO" id="GO:0008233">
    <property type="term" value="F:peptidase activity"/>
    <property type="evidence" value="ECO:0007669"/>
    <property type="project" value="UniProtKB-KW"/>
</dbReference>
<dbReference type="Gene3D" id="3.30.420.10">
    <property type="entry name" value="Ribonuclease H-like superfamily/Ribonuclease H"/>
    <property type="match status" value="1"/>
</dbReference>
<dbReference type="InterPro" id="IPR001584">
    <property type="entry name" value="Integrase_cat-core"/>
</dbReference>
<dbReference type="InterPro" id="IPR012337">
    <property type="entry name" value="RNaseH-like_sf"/>
</dbReference>
<dbReference type="GO" id="GO:0006508">
    <property type="term" value="P:proteolysis"/>
    <property type="evidence" value="ECO:0007669"/>
    <property type="project" value="UniProtKB-KW"/>
</dbReference>
<keyword evidence="1" id="KW-0645">Protease</keyword>
<feature type="domain" description="Integrase catalytic" evidence="2">
    <location>
        <begin position="158"/>
        <end position="244"/>
    </location>
</feature>
<name>A0AA39D6I9_VITRO</name>
<sequence>MTDTHHLFSTYSCCAGNLKVKIADGTLSPVAGKWSIRISESITLNPVLHVPNLSCNLLSITQLTKKSNCSTKFLPSHCVFHDLSSGKMINSAKEHEGLYYLDKTDDSELLLWHKRMGHPSFQYLRHLFPSLCSNKASWDFQCEVCELAKHHQASFPKSKYKPSISFTLIHSDLWGSSCTPNRTHKKWFITFIDDHARLCWVYLLTDKTKVQSIFMNFHSMIQTQFHTKIQILCTDNGTEYFNHS</sequence>
<organism evidence="3 4">
    <name type="scientific">Vitis rotundifolia</name>
    <name type="common">Muscadine grape</name>
    <dbReference type="NCBI Taxonomy" id="103349"/>
    <lineage>
        <taxon>Eukaryota</taxon>
        <taxon>Viridiplantae</taxon>
        <taxon>Streptophyta</taxon>
        <taxon>Embryophyta</taxon>
        <taxon>Tracheophyta</taxon>
        <taxon>Spermatophyta</taxon>
        <taxon>Magnoliopsida</taxon>
        <taxon>eudicotyledons</taxon>
        <taxon>Gunneridae</taxon>
        <taxon>Pentapetalae</taxon>
        <taxon>rosids</taxon>
        <taxon>Vitales</taxon>
        <taxon>Vitaceae</taxon>
        <taxon>Viteae</taxon>
        <taxon>Vitis</taxon>
    </lineage>
</organism>
<dbReference type="GO" id="GO:0003676">
    <property type="term" value="F:nucleic acid binding"/>
    <property type="evidence" value="ECO:0007669"/>
    <property type="project" value="InterPro"/>
</dbReference>
<dbReference type="Proteomes" id="UP001168098">
    <property type="component" value="Unassembled WGS sequence"/>
</dbReference>
<keyword evidence="4" id="KW-1185">Reference proteome</keyword>
<dbReference type="Pfam" id="PF13976">
    <property type="entry name" value="gag_pre-integrs"/>
    <property type="match status" value="1"/>
</dbReference>
<dbReference type="InterPro" id="IPR025724">
    <property type="entry name" value="GAG-pre-integrase_dom"/>
</dbReference>
<dbReference type="GO" id="GO:0015074">
    <property type="term" value="P:DNA integration"/>
    <property type="evidence" value="ECO:0007669"/>
    <property type="project" value="InterPro"/>
</dbReference>
<evidence type="ECO:0000313" key="3">
    <source>
        <dbReference type="EMBL" id="KAJ9672956.1"/>
    </source>
</evidence>
<dbReference type="PANTHER" id="PTHR42648">
    <property type="entry name" value="TRANSPOSASE, PUTATIVE-RELATED"/>
    <property type="match status" value="1"/>
</dbReference>
<dbReference type="PROSITE" id="PS50994">
    <property type="entry name" value="INTEGRASE"/>
    <property type="match status" value="1"/>
</dbReference>
<evidence type="ECO:0000256" key="1">
    <source>
        <dbReference type="ARBA" id="ARBA00022670"/>
    </source>
</evidence>
<keyword evidence="1" id="KW-0378">Hydrolase</keyword>
<dbReference type="InterPro" id="IPR036397">
    <property type="entry name" value="RNaseH_sf"/>
</dbReference>
<dbReference type="EMBL" id="JARBHA010000019">
    <property type="protein sequence ID" value="KAJ9672956.1"/>
    <property type="molecule type" value="Genomic_DNA"/>
</dbReference>